<proteinExistence type="predicted"/>
<dbReference type="AlphaFoldDB" id="A0AAD4D010"/>
<reference evidence="2" key="1">
    <citation type="journal article" date="2020" name="Fungal Divers.">
        <title>Resolving the Mortierellaceae phylogeny through synthesis of multi-gene phylogenetics and phylogenomics.</title>
        <authorList>
            <person name="Vandepol N."/>
            <person name="Liber J."/>
            <person name="Desiro A."/>
            <person name="Na H."/>
            <person name="Kennedy M."/>
            <person name="Barry K."/>
            <person name="Grigoriev I.V."/>
            <person name="Miller A.N."/>
            <person name="O'Donnell K."/>
            <person name="Stajich J.E."/>
            <person name="Bonito G."/>
        </authorList>
    </citation>
    <scope>NUCLEOTIDE SEQUENCE</scope>
    <source>
        <strain evidence="2">NRRL 28262</strain>
    </source>
</reference>
<protein>
    <recommendedName>
        <fullName evidence="1">Retrotransposon gag domain-containing protein</fullName>
    </recommendedName>
</protein>
<accession>A0AAD4D010</accession>
<dbReference type="EMBL" id="JAAAIL010004186">
    <property type="protein sequence ID" value="KAG0248184.1"/>
    <property type="molecule type" value="Genomic_DNA"/>
</dbReference>
<comment type="caution">
    <text evidence="2">The sequence shown here is derived from an EMBL/GenBank/DDBJ whole genome shotgun (WGS) entry which is preliminary data.</text>
</comment>
<dbReference type="Proteomes" id="UP001194580">
    <property type="component" value="Unassembled WGS sequence"/>
</dbReference>
<sequence length="301" mass="33928">IRQLVSGLGDDTKARIEALLVGLETPAPAPGPTRLEMEAANRDLARTLHKILKPQTPEPYTGDIDADACHNFIDNQEEYYKVVKLDVSEWVQYTALNLSKDAKSWWRASGLTIASSWPDFKKAFLAFHTPPNAVAAARTALETLRQGNRTVAAYTHDFRRLRRRVPTLDDDTALWWYKKGLEKETSKEVLLRQPTTLEQAINQASLVHAILYPDGPTGYKIKPQPSSDMEVDNLHVAVNNLTAQVNYLARQSNFNHHQSNSNNTPFVYNPNTNYKPSGPLPPKLLKPERDFLYNNGGCYKC</sequence>
<evidence type="ECO:0000259" key="1">
    <source>
        <dbReference type="Pfam" id="PF03732"/>
    </source>
</evidence>
<feature type="domain" description="Retrotransposon gag" evidence="1">
    <location>
        <begin position="94"/>
        <end position="182"/>
    </location>
</feature>
<gene>
    <name evidence="2" type="ORF">BGZ95_008166</name>
</gene>
<feature type="non-terminal residue" evidence="2">
    <location>
        <position position="301"/>
    </location>
</feature>
<keyword evidence="3" id="KW-1185">Reference proteome</keyword>
<dbReference type="InterPro" id="IPR005162">
    <property type="entry name" value="Retrotrans_gag_dom"/>
</dbReference>
<evidence type="ECO:0000313" key="2">
    <source>
        <dbReference type="EMBL" id="KAG0248184.1"/>
    </source>
</evidence>
<evidence type="ECO:0000313" key="3">
    <source>
        <dbReference type="Proteomes" id="UP001194580"/>
    </source>
</evidence>
<name>A0AAD4D010_9FUNG</name>
<feature type="non-terminal residue" evidence="2">
    <location>
        <position position="1"/>
    </location>
</feature>
<dbReference type="Pfam" id="PF03732">
    <property type="entry name" value="Retrotrans_gag"/>
    <property type="match status" value="1"/>
</dbReference>
<organism evidence="2 3">
    <name type="scientific">Linnemannia exigua</name>
    <dbReference type="NCBI Taxonomy" id="604196"/>
    <lineage>
        <taxon>Eukaryota</taxon>
        <taxon>Fungi</taxon>
        <taxon>Fungi incertae sedis</taxon>
        <taxon>Mucoromycota</taxon>
        <taxon>Mortierellomycotina</taxon>
        <taxon>Mortierellomycetes</taxon>
        <taxon>Mortierellales</taxon>
        <taxon>Mortierellaceae</taxon>
        <taxon>Linnemannia</taxon>
    </lineage>
</organism>